<dbReference type="InterPro" id="IPR022521">
    <property type="entry name" value="Rv3660c"/>
</dbReference>
<dbReference type="GO" id="GO:0005524">
    <property type="term" value="F:ATP binding"/>
    <property type="evidence" value="ECO:0007669"/>
    <property type="project" value="TreeGrafter"/>
</dbReference>
<dbReference type="InterPro" id="IPR050625">
    <property type="entry name" value="ParA/MinD_ATPase"/>
</dbReference>
<dbReference type="GO" id="GO:0005829">
    <property type="term" value="C:cytosol"/>
    <property type="evidence" value="ECO:0007669"/>
    <property type="project" value="TreeGrafter"/>
</dbReference>
<name>A0A290YZ91_9PSEU</name>
<dbReference type="GO" id="GO:0016887">
    <property type="term" value="F:ATP hydrolysis activity"/>
    <property type="evidence" value="ECO:0007669"/>
    <property type="project" value="TreeGrafter"/>
</dbReference>
<proteinExistence type="predicted"/>
<dbReference type="Gene3D" id="3.40.50.300">
    <property type="entry name" value="P-loop containing nucleotide triphosphate hydrolases"/>
    <property type="match status" value="1"/>
</dbReference>
<dbReference type="InterPro" id="IPR059050">
    <property type="entry name" value="Rv3660c_N"/>
</dbReference>
<organism evidence="2 3">
    <name type="scientific">Actinosynnema pretiosum</name>
    <dbReference type="NCBI Taxonomy" id="42197"/>
    <lineage>
        <taxon>Bacteria</taxon>
        <taxon>Bacillati</taxon>
        <taxon>Actinomycetota</taxon>
        <taxon>Actinomycetes</taxon>
        <taxon>Pseudonocardiales</taxon>
        <taxon>Pseudonocardiaceae</taxon>
        <taxon>Actinosynnema</taxon>
    </lineage>
</organism>
<evidence type="ECO:0000313" key="3">
    <source>
        <dbReference type="Proteomes" id="UP000218505"/>
    </source>
</evidence>
<dbReference type="SUPFAM" id="SSF52540">
    <property type="entry name" value="P-loop containing nucleoside triphosphate hydrolases"/>
    <property type="match status" value="1"/>
</dbReference>
<dbReference type="KEGG" id="apre:CNX65_01300"/>
<reference evidence="2" key="1">
    <citation type="submission" date="2017-09" db="EMBL/GenBank/DDBJ databases">
        <title>Complete Genome Sequence of ansamitocin-producing Bacterium Actinosynnema pretiosum X47.</title>
        <authorList>
            <person name="Cao G."/>
            <person name="Zong G."/>
            <person name="Zhong C."/>
            <person name="Fu J."/>
        </authorList>
    </citation>
    <scope>NUCLEOTIDE SEQUENCE [LARGE SCALE GENOMIC DNA]</scope>
    <source>
        <strain evidence="2">X47</strain>
    </source>
</reference>
<dbReference type="NCBIfam" id="TIGR03815">
    <property type="entry name" value="CpaE_hom_Actino"/>
    <property type="match status" value="1"/>
</dbReference>
<gene>
    <name evidence="2" type="ORF">CNX65_01300</name>
</gene>
<dbReference type="GO" id="GO:0009898">
    <property type="term" value="C:cytoplasmic side of plasma membrane"/>
    <property type="evidence" value="ECO:0007669"/>
    <property type="project" value="TreeGrafter"/>
</dbReference>
<dbReference type="Proteomes" id="UP000218505">
    <property type="component" value="Chromosome"/>
</dbReference>
<sequence>MLIMRPLCPRSPGTTVLHVGFDESGERDVGRSVVLVDGAELLDEVLRLAAVAECELERVVDVTALRGRWHDAPVVLLDERAVVACAAAGLPRRPGVLLVSTGPPGELTWPRAVELGVERAVSADAGLVALLRDATEVAPEAGRVLAVLGGRGGAGASVLAAAVARAVAASGGPSLLVDCDPLGGGLDLALGAETTAGMRWSDLDLSGRVPAAALRQVLPACGGVRVLSCGRDGEGPGAGAVASVVEAGRRSGQVVVCDLPRQRTPAADAALDRADLAVLVVPAEVRACAAARGVARRLAERGARTRALVRVRASGGLSAQEVAAAVGVPLLTRMRGQRQLASALDRGRFPTSTRGPLAKAASTVLEVLRAG</sequence>
<evidence type="ECO:0000313" key="2">
    <source>
        <dbReference type="EMBL" id="ATE52091.1"/>
    </source>
</evidence>
<dbReference type="PANTHER" id="PTHR43384:SF11">
    <property type="entry name" value="SEPTUM SITE DETERMINING PROTEIN"/>
    <property type="match status" value="1"/>
</dbReference>
<keyword evidence="3" id="KW-1185">Reference proteome</keyword>
<evidence type="ECO:0000259" key="1">
    <source>
        <dbReference type="Pfam" id="PF26563"/>
    </source>
</evidence>
<dbReference type="EMBL" id="CP023445">
    <property type="protein sequence ID" value="ATE52091.1"/>
    <property type="molecule type" value="Genomic_DNA"/>
</dbReference>
<dbReference type="PANTHER" id="PTHR43384">
    <property type="entry name" value="SEPTUM SITE-DETERMINING PROTEIN MIND HOMOLOG, CHLOROPLASTIC-RELATED"/>
    <property type="match status" value="1"/>
</dbReference>
<feature type="domain" description="Rv3660c-like CheY-like N-terminal" evidence="1">
    <location>
        <begin position="36"/>
        <end position="138"/>
    </location>
</feature>
<dbReference type="InterPro" id="IPR027417">
    <property type="entry name" value="P-loop_NTPase"/>
</dbReference>
<accession>A0A290YZ91</accession>
<dbReference type="Pfam" id="PF26563">
    <property type="entry name" value="Rv3660c_N"/>
    <property type="match status" value="1"/>
</dbReference>
<protein>
    <recommendedName>
        <fullName evidence="1">Rv3660c-like CheY-like N-terminal domain-containing protein</fullName>
    </recommendedName>
</protein>
<dbReference type="GO" id="GO:0051782">
    <property type="term" value="P:negative regulation of cell division"/>
    <property type="evidence" value="ECO:0007669"/>
    <property type="project" value="TreeGrafter"/>
</dbReference>
<dbReference type="AlphaFoldDB" id="A0A290YZ91"/>